<dbReference type="InterPro" id="IPR011659">
    <property type="entry name" value="WD40"/>
</dbReference>
<dbReference type="PANTHER" id="PTHR36842:SF1">
    <property type="entry name" value="PROTEIN TOLB"/>
    <property type="match status" value="1"/>
</dbReference>
<keyword evidence="2" id="KW-0732">Signal</keyword>
<dbReference type="PANTHER" id="PTHR36842">
    <property type="entry name" value="PROTEIN TOLB HOMOLOG"/>
    <property type="match status" value="1"/>
</dbReference>
<protein>
    <recommendedName>
        <fullName evidence="5">DUF5050 domain-containing protein</fullName>
    </recommendedName>
</protein>
<accession>A0ABN2QP52</accession>
<feature type="chain" id="PRO_5045665169" description="DUF5050 domain-containing protein" evidence="2">
    <location>
        <begin position="29"/>
        <end position="349"/>
    </location>
</feature>
<evidence type="ECO:0000313" key="4">
    <source>
        <dbReference type="Proteomes" id="UP001500571"/>
    </source>
</evidence>
<reference evidence="3 4" key="1">
    <citation type="journal article" date="2019" name="Int. J. Syst. Evol. Microbiol.">
        <title>The Global Catalogue of Microorganisms (GCM) 10K type strain sequencing project: providing services to taxonomists for standard genome sequencing and annotation.</title>
        <authorList>
            <consortium name="The Broad Institute Genomics Platform"/>
            <consortium name="The Broad Institute Genome Sequencing Center for Infectious Disease"/>
            <person name="Wu L."/>
            <person name="Ma J."/>
        </authorList>
    </citation>
    <scope>NUCLEOTIDE SEQUENCE [LARGE SCALE GENOMIC DNA]</scope>
    <source>
        <strain evidence="3 4">JCM 15309</strain>
    </source>
</reference>
<name>A0ABN2QP52_9ACTN</name>
<feature type="signal peptide" evidence="2">
    <location>
        <begin position="1"/>
        <end position="28"/>
    </location>
</feature>
<comment type="caution">
    <text evidence="3">The sequence shown here is derived from an EMBL/GenBank/DDBJ whole genome shotgun (WGS) entry which is preliminary data.</text>
</comment>
<evidence type="ECO:0000256" key="1">
    <source>
        <dbReference type="ARBA" id="ARBA00009820"/>
    </source>
</evidence>
<evidence type="ECO:0008006" key="5">
    <source>
        <dbReference type="Google" id="ProtNLM"/>
    </source>
</evidence>
<evidence type="ECO:0000313" key="3">
    <source>
        <dbReference type="EMBL" id="GAA1955689.1"/>
    </source>
</evidence>
<dbReference type="SUPFAM" id="SSF69304">
    <property type="entry name" value="Tricorn protease N-terminal domain"/>
    <property type="match status" value="1"/>
</dbReference>
<dbReference type="InterPro" id="IPR011042">
    <property type="entry name" value="6-blade_b-propeller_TolB-like"/>
</dbReference>
<keyword evidence="4" id="KW-1185">Reference proteome</keyword>
<proteinExistence type="inferred from homology"/>
<organism evidence="3 4">
    <name type="scientific">Nocardioides panacihumi</name>
    <dbReference type="NCBI Taxonomy" id="400774"/>
    <lineage>
        <taxon>Bacteria</taxon>
        <taxon>Bacillati</taxon>
        <taxon>Actinomycetota</taxon>
        <taxon>Actinomycetes</taxon>
        <taxon>Propionibacteriales</taxon>
        <taxon>Nocardioidaceae</taxon>
        <taxon>Nocardioides</taxon>
    </lineage>
</organism>
<dbReference type="EMBL" id="BAAAPB010000001">
    <property type="protein sequence ID" value="GAA1955689.1"/>
    <property type="molecule type" value="Genomic_DNA"/>
</dbReference>
<sequence>MRRTATTRFGLTGLLALTCLALSAPANATFEGDNGRIAFRRFLGLDRSSGAIFTVRSDGTHEFQVTHPGTGVVDQDPDVSPDGRRIVFQRGGETMDDVFVVNSDGTGLRQLTSTAFPEGNCLPDGGECNGTPAWSPDGRWIVFNRAFGPVVDDVVETQALFVMRPDGTHVRQVTQLHSPATGDTGQDSAPQFSPDGTRLLFQRRNVRTATPEGALALWVLDLRTGAERRITPYDLQAGDTPDWSPDGKNILFHDNNDTPQGNANLYTVRPDGSHLKQLTFVGDGITRYLGSSFSPDGKSIVVGKRPSTGGPELNTADVVVMRANGTGERLVTRTELYDSFPDWGPAIAR</sequence>
<dbReference type="RefSeq" id="WP_344043733.1">
    <property type="nucleotide sequence ID" value="NZ_BAAAPB010000001.1"/>
</dbReference>
<comment type="similarity">
    <text evidence="1">Belongs to the TolB family.</text>
</comment>
<dbReference type="Pfam" id="PF07676">
    <property type="entry name" value="PD40"/>
    <property type="match status" value="4"/>
</dbReference>
<dbReference type="Proteomes" id="UP001500571">
    <property type="component" value="Unassembled WGS sequence"/>
</dbReference>
<evidence type="ECO:0000256" key="2">
    <source>
        <dbReference type="SAM" id="SignalP"/>
    </source>
</evidence>
<dbReference type="Gene3D" id="2.120.10.30">
    <property type="entry name" value="TolB, C-terminal domain"/>
    <property type="match status" value="3"/>
</dbReference>
<gene>
    <name evidence="3" type="ORF">GCM10009798_13660</name>
</gene>